<dbReference type="InterPro" id="IPR041492">
    <property type="entry name" value="HAD_2"/>
</dbReference>
<dbReference type="EMBL" id="UINC01188239">
    <property type="protein sequence ID" value="SVE01357.1"/>
    <property type="molecule type" value="Genomic_DNA"/>
</dbReference>
<dbReference type="SUPFAM" id="SSF56784">
    <property type="entry name" value="HAD-like"/>
    <property type="match status" value="1"/>
</dbReference>
<dbReference type="InterPro" id="IPR023214">
    <property type="entry name" value="HAD_sf"/>
</dbReference>
<dbReference type="Pfam" id="PF13419">
    <property type="entry name" value="HAD_2"/>
    <property type="match status" value="1"/>
</dbReference>
<dbReference type="NCBIfam" id="TIGR01509">
    <property type="entry name" value="HAD-SF-IA-v3"/>
    <property type="match status" value="1"/>
</dbReference>
<dbReference type="SFLD" id="SFLDG01135">
    <property type="entry name" value="C1.5.6:_HAD__Beta-PGM__Phospha"/>
    <property type="match status" value="1"/>
</dbReference>
<reference evidence="1" key="1">
    <citation type="submission" date="2018-05" db="EMBL/GenBank/DDBJ databases">
        <authorList>
            <person name="Lanie J.A."/>
            <person name="Ng W.-L."/>
            <person name="Kazmierczak K.M."/>
            <person name="Andrzejewski T.M."/>
            <person name="Davidsen T.M."/>
            <person name="Wayne K.J."/>
            <person name="Tettelin H."/>
            <person name="Glass J.I."/>
            <person name="Rusch D."/>
            <person name="Podicherti R."/>
            <person name="Tsui H.-C.T."/>
            <person name="Winkler M.E."/>
        </authorList>
    </citation>
    <scope>NUCLEOTIDE SEQUENCE</scope>
</reference>
<dbReference type="Gene3D" id="1.10.150.240">
    <property type="entry name" value="Putative phosphatase, domain 2"/>
    <property type="match status" value="1"/>
</dbReference>
<proteinExistence type="predicted"/>
<dbReference type="AlphaFoldDB" id="A0A383A0L5"/>
<dbReference type="GO" id="GO:0008967">
    <property type="term" value="F:phosphoglycolate phosphatase activity"/>
    <property type="evidence" value="ECO:0007669"/>
    <property type="project" value="TreeGrafter"/>
</dbReference>
<accession>A0A383A0L5</accession>
<organism evidence="1">
    <name type="scientific">marine metagenome</name>
    <dbReference type="NCBI Taxonomy" id="408172"/>
    <lineage>
        <taxon>unclassified sequences</taxon>
        <taxon>metagenomes</taxon>
        <taxon>ecological metagenomes</taxon>
    </lineage>
</organism>
<gene>
    <name evidence="1" type="ORF">METZ01_LOCUS454211</name>
</gene>
<dbReference type="SFLD" id="SFLDS00003">
    <property type="entry name" value="Haloacid_Dehalogenase"/>
    <property type="match status" value="1"/>
</dbReference>
<protein>
    <recommendedName>
        <fullName evidence="2">FCP1 homology domain-containing protein</fullName>
    </recommendedName>
</protein>
<dbReference type="GO" id="GO:0005829">
    <property type="term" value="C:cytosol"/>
    <property type="evidence" value="ECO:0007669"/>
    <property type="project" value="TreeGrafter"/>
</dbReference>
<dbReference type="GO" id="GO:0006281">
    <property type="term" value="P:DNA repair"/>
    <property type="evidence" value="ECO:0007669"/>
    <property type="project" value="TreeGrafter"/>
</dbReference>
<dbReference type="NCBIfam" id="TIGR01549">
    <property type="entry name" value="HAD-SF-IA-v1"/>
    <property type="match status" value="1"/>
</dbReference>
<dbReference type="InterPro" id="IPR036412">
    <property type="entry name" value="HAD-like_sf"/>
</dbReference>
<dbReference type="InterPro" id="IPR050155">
    <property type="entry name" value="HAD-like_hydrolase_sf"/>
</dbReference>
<dbReference type="PANTHER" id="PTHR43434:SF1">
    <property type="entry name" value="PHOSPHOGLYCOLATE PHOSPHATASE"/>
    <property type="match status" value="1"/>
</dbReference>
<sequence>MYKAILWDNDGVLVDTERWYYEATKRVMKEEGYSLTLDVYRKTFLKSNSGAWHLLKDCNKEYIRKLRKRRNLIYSSLLQTKDIYIQGLSEILSKLNNKYKMGIVTSSRREHFDIIHKRSNILKYFDFVITSDDFINSKPNPEPYLIGINSAGYKASSCFAIEDSERGVISAKKAGLFCFAIPNDMTINGDFSKADIILDNLNDIFFHLD</sequence>
<dbReference type="InterPro" id="IPR023198">
    <property type="entry name" value="PGP-like_dom2"/>
</dbReference>
<evidence type="ECO:0000313" key="1">
    <source>
        <dbReference type="EMBL" id="SVE01357.1"/>
    </source>
</evidence>
<dbReference type="Gene3D" id="3.40.50.1000">
    <property type="entry name" value="HAD superfamily/HAD-like"/>
    <property type="match status" value="1"/>
</dbReference>
<dbReference type="InterPro" id="IPR006439">
    <property type="entry name" value="HAD-SF_hydro_IA"/>
</dbReference>
<dbReference type="PANTHER" id="PTHR43434">
    <property type="entry name" value="PHOSPHOGLYCOLATE PHOSPHATASE"/>
    <property type="match status" value="1"/>
</dbReference>
<name>A0A383A0L5_9ZZZZ</name>
<evidence type="ECO:0008006" key="2">
    <source>
        <dbReference type="Google" id="ProtNLM"/>
    </source>
</evidence>
<dbReference type="SFLD" id="SFLDG01129">
    <property type="entry name" value="C1.5:_HAD__Beta-PGM__Phosphata"/>
    <property type="match status" value="1"/>
</dbReference>